<dbReference type="EMBL" id="CAJNOI010000009">
    <property type="protein sequence ID" value="CAF0776006.1"/>
    <property type="molecule type" value="Genomic_DNA"/>
</dbReference>
<dbReference type="Gene3D" id="3.90.25.10">
    <property type="entry name" value="UDP-galactose 4-epimerase, domain 1"/>
    <property type="match status" value="1"/>
</dbReference>
<dbReference type="EMBL" id="CAJNOM010000045">
    <property type="protein sequence ID" value="CAF0906989.1"/>
    <property type="molecule type" value="Genomic_DNA"/>
</dbReference>
<dbReference type="Pfam" id="PF05368">
    <property type="entry name" value="NmrA"/>
    <property type="match status" value="1"/>
</dbReference>
<dbReference type="InterPro" id="IPR036291">
    <property type="entry name" value="NAD(P)-bd_dom_sf"/>
</dbReference>
<dbReference type="InterPro" id="IPR051609">
    <property type="entry name" value="NmrA/Isoflavone_reductase-like"/>
</dbReference>
<evidence type="ECO:0000313" key="4">
    <source>
        <dbReference type="EMBL" id="CAF0769070.1"/>
    </source>
</evidence>
<dbReference type="SUPFAM" id="SSF51735">
    <property type="entry name" value="NAD(P)-binding Rossmann-fold domains"/>
    <property type="match status" value="1"/>
</dbReference>
<dbReference type="PANTHER" id="PTHR47706:SF1">
    <property type="entry name" value="CIPA-LIKE, PUTATIVE (AFU_ORTHOLOGUE AFUA_1G12460)-RELATED"/>
    <property type="match status" value="1"/>
</dbReference>
<protein>
    <recommendedName>
        <fullName evidence="3">NmrA-like domain-containing protein</fullName>
    </recommendedName>
</protein>
<evidence type="ECO:0000256" key="2">
    <source>
        <dbReference type="ARBA" id="ARBA00023002"/>
    </source>
</evidence>
<keyword evidence="7" id="KW-1185">Reference proteome</keyword>
<evidence type="ECO:0000259" key="3">
    <source>
        <dbReference type="Pfam" id="PF05368"/>
    </source>
</evidence>
<evidence type="ECO:0000313" key="7">
    <source>
        <dbReference type="Proteomes" id="UP000663832"/>
    </source>
</evidence>
<proteinExistence type="predicted"/>
<dbReference type="Gene3D" id="3.40.50.720">
    <property type="entry name" value="NAD(P)-binding Rossmann-like Domain"/>
    <property type="match status" value="1"/>
</dbReference>
<gene>
    <name evidence="5" type="ORF">BJG266_LOCUS3846</name>
    <name evidence="4" type="ORF">IZO911_LOCUS5171</name>
    <name evidence="6" type="ORF">QVE165_LOCUS9791</name>
</gene>
<keyword evidence="1" id="KW-0521">NADP</keyword>
<dbReference type="InterPro" id="IPR008030">
    <property type="entry name" value="NmrA-like"/>
</dbReference>
<sequence>MYKNVLLVGASGDVGKSLLPDLLADPHFQVTILSRTDSSVNFASNINVIRVNYSDKLALIQALTGQDIVISTVGGEALMKNFDKTLIEASLEAGVKWFLPSEYGFDLDDPAASSTPINIPLLENIELLKQNQSRMAYTFISTGAFLDWGLDNGFLGFDIPNRAVTLYDDGKHLVSGTLLKNLGKAVVAILHHPELTLNQRICLADTTFTQEEVLNLLKKYTDNKWTVKHITTEEVLKQAQEDWEKDNWMDAYIAFVLAYAYNGKGMCNFEKKTSNKALGLESITLEQVVKEAVQPKETNA</sequence>
<comment type="caution">
    <text evidence="4">The sequence shown here is derived from an EMBL/GenBank/DDBJ whole genome shotgun (WGS) entry which is preliminary data.</text>
</comment>
<dbReference type="Proteomes" id="UP000663877">
    <property type="component" value="Unassembled WGS sequence"/>
</dbReference>
<evidence type="ECO:0000313" key="6">
    <source>
        <dbReference type="EMBL" id="CAF0906989.1"/>
    </source>
</evidence>
<evidence type="ECO:0000313" key="8">
    <source>
        <dbReference type="Proteomes" id="UP000663860"/>
    </source>
</evidence>
<dbReference type="Proteomes" id="UP000663832">
    <property type="component" value="Unassembled WGS sequence"/>
</dbReference>
<dbReference type="EMBL" id="CAJNOE010000030">
    <property type="protein sequence ID" value="CAF0769070.1"/>
    <property type="molecule type" value="Genomic_DNA"/>
</dbReference>
<dbReference type="AlphaFoldDB" id="A0A813QMP3"/>
<dbReference type="PANTHER" id="PTHR47706">
    <property type="entry name" value="NMRA-LIKE FAMILY PROTEIN"/>
    <property type="match status" value="1"/>
</dbReference>
<reference evidence="4" key="1">
    <citation type="submission" date="2021-02" db="EMBL/GenBank/DDBJ databases">
        <authorList>
            <person name="Nowell W R."/>
        </authorList>
    </citation>
    <scope>NUCLEOTIDE SEQUENCE</scope>
</reference>
<dbReference type="Proteomes" id="UP000663860">
    <property type="component" value="Unassembled WGS sequence"/>
</dbReference>
<evidence type="ECO:0000313" key="5">
    <source>
        <dbReference type="EMBL" id="CAF0776006.1"/>
    </source>
</evidence>
<evidence type="ECO:0000256" key="1">
    <source>
        <dbReference type="ARBA" id="ARBA00022857"/>
    </source>
</evidence>
<feature type="domain" description="NmrA-like" evidence="3">
    <location>
        <begin position="3"/>
        <end position="257"/>
    </location>
</feature>
<dbReference type="InterPro" id="IPR045312">
    <property type="entry name" value="PCBER-like"/>
</dbReference>
<keyword evidence="2" id="KW-0560">Oxidoreductase</keyword>
<dbReference type="CDD" id="cd05259">
    <property type="entry name" value="PCBER_SDR_a"/>
    <property type="match status" value="1"/>
</dbReference>
<accession>A0A813QMP3</accession>
<dbReference type="OrthoDB" id="9984533at2759"/>
<dbReference type="GO" id="GO:0016491">
    <property type="term" value="F:oxidoreductase activity"/>
    <property type="evidence" value="ECO:0007669"/>
    <property type="project" value="UniProtKB-KW"/>
</dbReference>
<name>A0A813QMP3_9BILA</name>
<organism evidence="4 8">
    <name type="scientific">Adineta steineri</name>
    <dbReference type="NCBI Taxonomy" id="433720"/>
    <lineage>
        <taxon>Eukaryota</taxon>
        <taxon>Metazoa</taxon>
        <taxon>Spiralia</taxon>
        <taxon>Gnathifera</taxon>
        <taxon>Rotifera</taxon>
        <taxon>Eurotatoria</taxon>
        <taxon>Bdelloidea</taxon>
        <taxon>Adinetida</taxon>
        <taxon>Adinetidae</taxon>
        <taxon>Adineta</taxon>
    </lineage>
</organism>